<keyword evidence="1" id="KW-1133">Transmembrane helix</keyword>
<dbReference type="InterPro" id="IPR013766">
    <property type="entry name" value="Thioredoxin_domain"/>
</dbReference>
<keyword evidence="1" id="KW-0812">Transmembrane</keyword>
<evidence type="ECO:0000256" key="1">
    <source>
        <dbReference type="SAM" id="Phobius"/>
    </source>
</evidence>
<dbReference type="PANTHER" id="PTHR42852">
    <property type="entry name" value="THIOL:DISULFIDE INTERCHANGE PROTEIN DSBE"/>
    <property type="match status" value="1"/>
</dbReference>
<evidence type="ECO:0000313" key="3">
    <source>
        <dbReference type="EMBL" id="MCX2972527.1"/>
    </source>
</evidence>
<dbReference type="PROSITE" id="PS51352">
    <property type="entry name" value="THIOREDOXIN_2"/>
    <property type="match status" value="1"/>
</dbReference>
<dbReference type="InterPro" id="IPR050553">
    <property type="entry name" value="Thioredoxin_ResA/DsbE_sf"/>
</dbReference>
<gene>
    <name evidence="3" type="ORF">EYC87_02835</name>
</gene>
<evidence type="ECO:0000313" key="4">
    <source>
        <dbReference type="Proteomes" id="UP001143307"/>
    </source>
</evidence>
<dbReference type="EMBL" id="SHNP01000001">
    <property type="protein sequence ID" value="MCX2972527.1"/>
    <property type="molecule type" value="Genomic_DNA"/>
</dbReference>
<dbReference type="InterPro" id="IPR036249">
    <property type="entry name" value="Thioredoxin-like_sf"/>
</dbReference>
<comment type="caution">
    <text evidence="3">The sequence shown here is derived from an EMBL/GenBank/DDBJ whole genome shotgun (WGS) entry which is preliminary data.</text>
</comment>
<feature type="transmembrane region" description="Helical" evidence="1">
    <location>
        <begin position="6"/>
        <end position="26"/>
    </location>
</feature>
<evidence type="ECO:0000259" key="2">
    <source>
        <dbReference type="PROSITE" id="PS51352"/>
    </source>
</evidence>
<reference evidence="3" key="1">
    <citation type="submission" date="2019-02" db="EMBL/GenBank/DDBJ databases">
        <authorList>
            <person name="Li S.-H."/>
        </authorList>
    </citation>
    <scope>NUCLEOTIDE SEQUENCE</scope>
    <source>
        <strain evidence="3">IMCC8485</strain>
    </source>
</reference>
<dbReference type="Pfam" id="PF00578">
    <property type="entry name" value="AhpC-TSA"/>
    <property type="match status" value="1"/>
</dbReference>
<dbReference type="Gene3D" id="3.40.30.10">
    <property type="entry name" value="Glutaredoxin"/>
    <property type="match status" value="1"/>
</dbReference>
<dbReference type="InterPro" id="IPR000866">
    <property type="entry name" value="AhpC/TSA"/>
</dbReference>
<accession>A0ABT3ST65</accession>
<name>A0ABT3ST65_9GAMM</name>
<dbReference type="PANTHER" id="PTHR42852:SF13">
    <property type="entry name" value="PROTEIN DIPZ"/>
    <property type="match status" value="1"/>
</dbReference>
<feature type="domain" description="Thioredoxin" evidence="2">
    <location>
        <begin position="47"/>
        <end position="210"/>
    </location>
</feature>
<organism evidence="3 4">
    <name type="scientific">Candidatus Seongchinamella marina</name>
    <dbReference type="NCBI Taxonomy" id="2518990"/>
    <lineage>
        <taxon>Bacteria</taxon>
        <taxon>Pseudomonadati</taxon>
        <taxon>Pseudomonadota</taxon>
        <taxon>Gammaproteobacteria</taxon>
        <taxon>Cellvibrionales</taxon>
        <taxon>Halieaceae</taxon>
        <taxon>Seongchinamella</taxon>
    </lineage>
</organism>
<keyword evidence="1" id="KW-0472">Membrane</keyword>
<dbReference type="Proteomes" id="UP001143307">
    <property type="component" value="Unassembled WGS sequence"/>
</dbReference>
<proteinExistence type="predicted"/>
<keyword evidence="4" id="KW-1185">Reference proteome</keyword>
<dbReference type="SUPFAM" id="SSF52833">
    <property type="entry name" value="Thioredoxin-like"/>
    <property type="match status" value="1"/>
</dbReference>
<sequence>MAIAKIILSTSTCAIVLLILGLYLSWGSLKPLIYEQITSDMFVSVDSDVFDPGPALGSDFPGVIATYKGRELRLIAEFAGSNGTVFVATRSAQWCPYCMKQMIQLQEYKAVYDKAGIAIVAMTYDDPELQQAFVDQWGISYPIIHDVDTLSFKTLGILNRSYNPGDEAYGIPHPGTIIVNPDGKVVGKLFLEAYSVRVDALSTLIFAKQALGLSAE</sequence>
<protein>
    <submittedName>
        <fullName evidence="3">Redoxin domain-containing protein</fullName>
    </submittedName>
</protein>